<evidence type="ECO:0000256" key="2">
    <source>
        <dbReference type="ARBA" id="ARBA00009223"/>
    </source>
</evidence>
<feature type="compositionally biased region" description="Basic and acidic residues" evidence="4">
    <location>
        <begin position="53"/>
        <end position="62"/>
    </location>
</feature>
<evidence type="ECO:0000256" key="1">
    <source>
        <dbReference type="ARBA" id="ARBA00004604"/>
    </source>
</evidence>
<reference evidence="7 8" key="1">
    <citation type="journal article" date="2020" name="Nat. Commun.">
        <title>Genome of Tripterygium wilfordii and identification of cytochrome P450 involved in triptolide biosynthesis.</title>
        <authorList>
            <person name="Tu L."/>
            <person name="Su P."/>
            <person name="Zhang Z."/>
            <person name="Gao L."/>
            <person name="Wang J."/>
            <person name="Hu T."/>
            <person name="Zhou J."/>
            <person name="Zhang Y."/>
            <person name="Zhao Y."/>
            <person name="Liu Y."/>
            <person name="Song Y."/>
            <person name="Tong Y."/>
            <person name="Lu Y."/>
            <person name="Yang J."/>
            <person name="Xu C."/>
            <person name="Jia M."/>
            <person name="Peters R.J."/>
            <person name="Huang L."/>
            <person name="Gao W."/>
        </authorList>
    </citation>
    <scope>NUCLEOTIDE SEQUENCE [LARGE SCALE GENOMIC DNA]</scope>
    <source>
        <strain evidence="8">cv. XIE 37</strain>
        <tissue evidence="7">Leaf</tissue>
    </source>
</reference>
<feature type="domain" description="UTP25 NTP hydrolase-like" evidence="6">
    <location>
        <begin position="243"/>
        <end position="537"/>
    </location>
</feature>
<dbReference type="Pfam" id="PF22916">
    <property type="entry name" value="UTP25_NTPase-like"/>
    <property type="match status" value="1"/>
</dbReference>
<accession>A0A7J7C240</accession>
<evidence type="ECO:0000259" key="6">
    <source>
        <dbReference type="Pfam" id="PF22916"/>
    </source>
</evidence>
<gene>
    <name evidence="7" type="ORF">HS088_TW21G00365</name>
</gene>
<dbReference type="PANTHER" id="PTHR12933:SF0">
    <property type="entry name" value="U3 SMALL NUCLEOLAR RNA-ASSOCIATED PROTEIN 25 HOMOLOG"/>
    <property type="match status" value="1"/>
</dbReference>
<dbReference type="InParanoid" id="A0A7J7C240"/>
<keyword evidence="8" id="KW-1185">Reference proteome</keyword>
<protein>
    <submittedName>
        <fullName evidence="7">U3 small nucleolar RNA-associated protein 25</fullName>
    </submittedName>
</protein>
<feature type="compositionally biased region" description="Acidic residues" evidence="4">
    <location>
        <begin position="112"/>
        <end position="129"/>
    </location>
</feature>
<sequence>MLAIPLRVLQAWESSMETSNGVAPGEEVYREVSTYDNLLMALGSESLVNAYGKREYEEGKSDSEEEEADESESIIVSEEDISDAETDIESPRSQSIRKVQDHRTGGFSKENEEAETEDDQEASDTDQELELGAGGQSALKASVSLSSFYQHLGYKMSVGEVENLSKKKWKYDWEIPAGDMAKCKWMGTGEPFLKAEEQENSISTGYGLKQKLYKHWLDLYKTAGGDDFNSSKQRYFFSLWNSYRDVLHCKKKPFYLKGLEEDSSIMDSYIMHSLNHIFRTRDLVTKNDAKESKHQDGGKKEILTGDSFLDRGFTRPKVLILLPIKSIAFRVVKRLIQLTPTSYKVNVEHSDRFSDEFGPEDVEDDQAMSKMAQNGHNIGNSKSQKTSKPSDFQALFGGNDDDDFMVGIKFTRRSTKLYSDFYSSDMIVASPICLHRKIEISEVDKEKDVDYLSSIEVLIIDHADILAMQNWSFLTSVVEHLNRIPSKQHGTDIMRIRPWYLDGYAKYYRQTIILSYHLNPEMNALFNHHCVNYKGKVKLVCKYKGVLPKVLIQVPQIYCRFDAASVADADDARLDYFVKKVFPKIKDSIQGGIMLFISTYFEYVRIRNFLKSQGESFCLLGDYAKAADISRARVWFFEGKRKIMLCTERFHFYFRYKIRGIKNLIIYSLPERKRFYPEIVNMLEGSHEMTCTVLFSRFDLLRLERIVGTDHARKMIKSEKHVFTFC</sequence>
<comment type="caution">
    <text evidence="7">The sequence shown here is derived from an EMBL/GenBank/DDBJ whole genome shotgun (WGS) entry which is preliminary data.</text>
</comment>
<evidence type="ECO:0000259" key="5">
    <source>
        <dbReference type="Pfam" id="PF06862"/>
    </source>
</evidence>
<dbReference type="InterPro" id="IPR010678">
    <property type="entry name" value="UTP25"/>
</dbReference>
<comment type="similarity">
    <text evidence="2">Belongs to the UTP25 family.</text>
</comment>
<dbReference type="Pfam" id="PF06862">
    <property type="entry name" value="Utp25_C"/>
    <property type="match status" value="1"/>
</dbReference>
<dbReference type="Proteomes" id="UP000593562">
    <property type="component" value="Unassembled WGS sequence"/>
</dbReference>
<dbReference type="GO" id="GO:0019843">
    <property type="term" value="F:rRNA binding"/>
    <property type="evidence" value="ECO:0007669"/>
    <property type="project" value="TreeGrafter"/>
</dbReference>
<feature type="region of interest" description="Disordered" evidence="4">
    <location>
        <begin position="53"/>
        <end position="135"/>
    </location>
</feature>
<comment type="subcellular location">
    <subcellularLocation>
        <location evidence="1">Nucleus</location>
        <location evidence="1">Nucleolus</location>
    </subcellularLocation>
</comment>
<dbReference type="GO" id="GO:0034511">
    <property type="term" value="F:U3 snoRNA binding"/>
    <property type="evidence" value="ECO:0007669"/>
    <property type="project" value="InterPro"/>
</dbReference>
<name>A0A7J7C240_TRIWF</name>
<dbReference type="Gene3D" id="3.40.50.300">
    <property type="entry name" value="P-loop containing nucleotide triphosphate hydrolases"/>
    <property type="match status" value="1"/>
</dbReference>
<dbReference type="GO" id="GO:0032040">
    <property type="term" value="C:small-subunit processome"/>
    <property type="evidence" value="ECO:0007669"/>
    <property type="project" value="TreeGrafter"/>
</dbReference>
<keyword evidence="3" id="KW-0539">Nucleus</keyword>
<dbReference type="AlphaFoldDB" id="A0A7J7C240"/>
<dbReference type="FunCoup" id="A0A7J7C240">
    <property type="interactions" value="4456"/>
</dbReference>
<proteinExistence type="inferred from homology"/>
<evidence type="ECO:0000256" key="4">
    <source>
        <dbReference type="SAM" id="MobiDB-lite"/>
    </source>
</evidence>
<dbReference type="EMBL" id="JAAARO010000021">
    <property type="protein sequence ID" value="KAF5728220.1"/>
    <property type="molecule type" value="Genomic_DNA"/>
</dbReference>
<organism evidence="7 8">
    <name type="scientific">Tripterygium wilfordii</name>
    <name type="common">Thunder God vine</name>
    <dbReference type="NCBI Taxonomy" id="458696"/>
    <lineage>
        <taxon>Eukaryota</taxon>
        <taxon>Viridiplantae</taxon>
        <taxon>Streptophyta</taxon>
        <taxon>Embryophyta</taxon>
        <taxon>Tracheophyta</taxon>
        <taxon>Spermatophyta</taxon>
        <taxon>Magnoliopsida</taxon>
        <taxon>eudicotyledons</taxon>
        <taxon>Gunneridae</taxon>
        <taxon>Pentapetalae</taxon>
        <taxon>rosids</taxon>
        <taxon>fabids</taxon>
        <taxon>Celastrales</taxon>
        <taxon>Celastraceae</taxon>
        <taxon>Tripterygium</taxon>
    </lineage>
</organism>
<feature type="domain" description="UTP25 C-terminal" evidence="5">
    <location>
        <begin position="548"/>
        <end position="725"/>
    </location>
</feature>
<dbReference type="InterPro" id="IPR053940">
    <property type="entry name" value="UTP25_NTPase-like"/>
</dbReference>
<dbReference type="InterPro" id="IPR027417">
    <property type="entry name" value="P-loop_NTPase"/>
</dbReference>
<dbReference type="GO" id="GO:0000462">
    <property type="term" value="P:maturation of SSU-rRNA from tricistronic rRNA transcript (SSU-rRNA, 5.8S rRNA, LSU-rRNA)"/>
    <property type="evidence" value="ECO:0007669"/>
    <property type="project" value="TreeGrafter"/>
</dbReference>
<dbReference type="PANTHER" id="PTHR12933">
    <property type="entry name" value="ORF PROTEIN-RELATED"/>
    <property type="match status" value="1"/>
</dbReference>
<dbReference type="InterPro" id="IPR053939">
    <property type="entry name" value="UTP25_C"/>
</dbReference>
<evidence type="ECO:0000313" key="7">
    <source>
        <dbReference type="EMBL" id="KAF5728220.1"/>
    </source>
</evidence>
<feature type="compositionally biased region" description="Acidic residues" evidence="4">
    <location>
        <begin position="63"/>
        <end position="88"/>
    </location>
</feature>
<evidence type="ECO:0000313" key="8">
    <source>
        <dbReference type="Proteomes" id="UP000593562"/>
    </source>
</evidence>
<evidence type="ECO:0000256" key="3">
    <source>
        <dbReference type="ARBA" id="ARBA00023242"/>
    </source>
</evidence>